<accession>G2XMK1</accession>
<dbReference type="EMBL" id="FQ378033">
    <property type="protein sequence ID" value="CBX25401.1"/>
    <property type="molecule type" value="Genomic_DNA"/>
</dbReference>
<feature type="region of interest" description="Disordered" evidence="1">
    <location>
        <begin position="153"/>
        <end position="317"/>
    </location>
</feature>
<feature type="compositionally biased region" description="Basic residues" evidence="1">
    <location>
        <begin position="187"/>
        <end position="199"/>
    </location>
</feature>
<evidence type="ECO:0000256" key="1">
    <source>
        <dbReference type="SAM" id="MobiDB-lite"/>
    </source>
</evidence>
<protein>
    <submittedName>
        <fullName evidence="2">Hypothetical_protein</fullName>
    </submittedName>
</protein>
<feature type="region of interest" description="Disordered" evidence="1">
    <location>
        <begin position="99"/>
        <end position="121"/>
    </location>
</feature>
<feature type="compositionally biased region" description="Basic residues" evidence="1">
    <location>
        <begin position="262"/>
        <end position="271"/>
    </location>
</feature>
<sequence length="374" mass="39522">MVSASGLLLPSSVRGFASCIGDGAVRVGACTAPSATRTSTSSSSSSSAAGPSTLSVTASYRVALVSPTQLRLTWAHSPLGPTLSFSLSVSDRPVLVRRRRGSCAVPSGSGDDDVESESSAVPPPPPLALFWDLTAARFDGGVAGAAVRVLRGGRRRQRGGGARRGRPGGGVRQGQVRRQPDPQGPRHAVRARGARRGVVRRGGDNAHRARALRRGRAGARGERRVRAGRRRRGRAVGQHRRQARRAGAPAAVELQGQPDGVRRRRARRRHVGPPWLVVPGAAGLRGGDAPGAERAREPPLAGGGGRRAGLLPRRPGLQNTTLTTTTIFFNLRRSHLLTAVTALGTAFFSIGDSMMEFTKPSNQYLLLDYNLDLD</sequence>
<dbReference type="AlphaFoldDB" id="G2XMK1"/>
<feature type="compositionally biased region" description="Basic residues" evidence="1">
    <location>
        <begin position="153"/>
        <end position="166"/>
    </location>
</feature>
<name>G2XMK1_ORYBR</name>
<gene>
    <name evidence="2" type="primary">Ob12g0021I15_10</name>
</gene>
<evidence type="ECO:0000313" key="2">
    <source>
        <dbReference type="EMBL" id="CBX25401.1"/>
    </source>
</evidence>
<proteinExistence type="predicted"/>
<feature type="compositionally biased region" description="Low complexity" evidence="1">
    <location>
        <begin position="308"/>
        <end position="317"/>
    </location>
</feature>
<feature type="compositionally biased region" description="Basic residues" evidence="1">
    <location>
        <begin position="208"/>
        <end position="217"/>
    </location>
</feature>
<organism evidence="2">
    <name type="scientific">Oryza brachyantha</name>
    <name type="common">malo sina</name>
    <dbReference type="NCBI Taxonomy" id="4533"/>
    <lineage>
        <taxon>Eukaryota</taxon>
        <taxon>Viridiplantae</taxon>
        <taxon>Streptophyta</taxon>
        <taxon>Embryophyta</taxon>
        <taxon>Tracheophyta</taxon>
        <taxon>Spermatophyta</taxon>
        <taxon>Magnoliopsida</taxon>
        <taxon>Liliopsida</taxon>
        <taxon>Poales</taxon>
        <taxon>Poaceae</taxon>
        <taxon>BOP clade</taxon>
        <taxon>Oryzoideae</taxon>
        <taxon>Oryzeae</taxon>
        <taxon>Oryzinae</taxon>
        <taxon>Oryza</taxon>
    </lineage>
</organism>
<feature type="compositionally biased region" description="Basic residues" evidence="1">
    <location>
        <begin position="226"/>
        <end position="244"/>
    </location>
</feature>
<reference evidence="2" key="1">
    <citation type="submission" date="2010-10" db="EMBL/GenBank/DDBJ databases">
        <authorList>
            <person name="Genoscope - CEA"/>
        </authorList>
    </citation>
    <scope>NUCLEOTIDE SEQUENCE</scope>
</reference>